<dbReference type="InterPro" id="IPR018060">
    <property type="entry name" value="HTH_AraC"/>
</dbReference>
<dbReference type="PANTHER" id="PTHR47893:SF1">
    <property type="entry name" value="REGULATORY PROTEIN PCHR"/>
    <property type="match status" value="1"/>
</dbReference>
<evidence type="ECO:0000313" key="6">
    <source>
        <dbReference type="Proteomes" id="UP000323136"/>
    </source>
</evidence>
<gene>
    <name evidence="5" type="ORF">C7447_103317</name>
</gene>
<dbReference type="InterPro" id="IPR018062">
    <property type="entry name" value="HTH_AraC-typ_CS"/>
</dbReference>
<dbReference type="SMART" id="SM00342">
    <property type="entry name" value="HTH_ARAC"/>
    <property type="match status" value="1"/>
</dbReference>
<name>A0A5S5DQI6_9FLAO</name>
<dbReference type="PANTHER" id="PTHR47893">
    <property type="entry name" value="REGULATORY PROTEIN PCHR"/>
    <property type="match status" value="1"/>
</dbReference>
<proteinExistence type="predicted"/>
<dbReference type="PRINTS" id="PR00032">
    <property type="entry name" value="HTHARAC"/>
</dbReference>
<keyword evidence="3" id="KW-0804">Transcription</keyword>
<dbReference type="RefSeq" id="WP_148870477.1">
    <property type="nucleotide sequence ID" value="NZ_VNIA01000003.1"/>
</dbReference>
<dbReference type="Gene3D" id="1.10.10.60">
    <property type="entry name" value="Homeodomain-like"/>
    <property type="match status" value="1"/>
</dbReference>
<evidence type="ECO:0000256" key="1">
    <source>
        <dbReference type="ARBA" id="ARBA00023015"/>
    </source>
</evidence>
<dbReference type="GO" id="GO:0003700">
    <property type="term" value="F:DNA-binding transcription factor activity"/>
    <property type="evidence" value="ECO:0007669"/>
    <property type="project" value="InterPro"/>
</dbReference>
<sequence length="329" mass="38417">MDKKRRDIENCGILDLAQLNQTFVECISKKKQSSIDEGVFYKEFCLLPKFGEGNIIEITFEGVEIAIYRYTLSKDYLVYFKGVEDAIKLSFLLEGEKIASMNEAAEDILYENQESYMVSLDSYKGAVKISGNKPLNEIQIKMTREFLYKQGLPEDFNFKKFTDDSLIIPITDELLSILNNLQNITLKGLSRKIFLEAKVLELLAFQIDNYKKFKIDFVEDYKDKTIKKLYLLKQFLKDNLHDNFSLKQLSREFLLNEQVLKNDFKRVFGKTVSEYFFNEKMIKAKELLRSTQIPVYEVAEEIGYKNATHFSAAFKRSFGVTPKKYRSIL</sequence>
<evidence type="ECO:0000256" key="2">
    <source>
        <dbReference type="ARBA" id="ARBA00023125"/>
    </source>
</evidence>
<dbReference type="AlphaFoldDB" id="A0A5S5DQI6"/>
<keyword evidence="6" id="KW-1185">Reference proteome</keyword>
<dbReference type="InterPro" id="IPR020449">
    <property type="entry name" value="Tscrpt_reg_AraC-type_HTH"/>
</dbReference>
<dbReference type="InterPro" id="IPR009057">
    <property type="entry name" value="Homeodomain-like_sf"/>
</dbReference>
<dbReference type="InterPro" id="IPR053142">
    <property type="entry name" value="PchR_regulatory_protein"/>
</dbReference>
<dbReference type="OrthoDB" id="799767at2"/>
<evidence type="ECO:0000256" key="3">
    <source>
        <dbReference type="ARBA" id="ARBA00023163"/>
    </source>
</evidence>
<dbReference type="PROSITE" id="PS01124">
    <property type="entry name" value="HTH_ARAC_FAMILY_2"/>
    <property type="match status" value="1"/>
</dbReference>
<accession>A0A5S5DQI6</accession>
<organism evidence="5 6">
    <name type="scientific">Tenacibaculum adriaticum</name>
    <dbReference type="NCBI Taxonomy" id="413713"/>
    <lineage>
        <taxon>Bacteria</taxon>
        <taxon>Pseudomonadati</taxon>
        <taxon>Bacteroidota</taxon>
        <taxon>Flavobacteriia</taxon>
        <taxon>Flavobacteriales</taxon>
        <taxon>Flavobacteriaceae</taxon>
        <taxon>Tenacibaculum</taxon>
    </lineage>
</organism>
<dbReference type="Proteomes" id="UP000323136">
    <property type="component" value="Unassembled WGS sequence"/>
</dbReference>
<dbReference type="GO" id="GO:0043565">
    <property type="term" value="F:sequence-specific DNA binding"/>
    <property type="evidence" value="ECO:0007669"/>
    <property type="project" value="InterPro"/>
</dbReference>
<comment type="caution">
    <text evidence="5">The sequence shown here is derived from an EMBL/GenBank/DDBJ whole genome shotgun (WGS) entry which is preliminary data.</text>
</comment>
<keyword evidence="2 5" id="KW-0238">DNA-binding</keyword>
<dbReference type="SUPFAM" id="SSF46689">
    <property type="entry name" value="Homeodomain-like"/>
    <property type="match status" value="1"/>
</dbReference>
<evidence type="ECO:0000259" key="4">
    <source>
        <dbReference type="PROSITE" id="PS01124"/>
    </source>
</evidence>
<dbReference type="Pfam" id="PF12833">
    <property type="entry name" value="HTH_18"/>
    <property type="match status" value="1"/>
</dbReference>
<feature type="domain" description="HTH araC/xylS-type" evidence="4">
    <location>
        <begin position="230"/>
        <end position="328"/>
    </location>
</feature>
<protein>
    <submittedName>
        <fullName evidence="5">AraC-like DNA-binding protein</fullName>
    </submittedName>
</protein>
<reference evidence="5 6" key="1">
    <citation type="submission" date="2019-07" db="EMBL/GenBank/DDBJ databases">
        <title>Genomic Encyclopedia of Type Strains, Phase IV (KMG-IV): sequencing the most valuable type-strain genomes for metagenomic binning, comparative biology and taxonomic classification.</title>
        <authorList>
            <person name="Goeker M."/>
        </authorList>
    </citation>
    <scope>NUCLEOTIDE SEQUENCE [LARGE SCALE GENOMIC DNA]</scope>
    <source>
        <strain evidence="5 6">DSM 18961</strain>
    </source>
</reference>
<dbReference type="EMBL" id="VNIA01000003">
    <property type="protein sequence ID" value="TYP98147.1"/>
    <property type="molecule type" value="Genomic_DNA"/>
</dbReference>
<dbReference type="PROSITE" id="PS00041">
    <property type="entry name" value="HTH_ARAC_FAMILY_1"/>
    <property type="match status" value="1"/>
</dbReference>
<keyword evidence="1" id="KW-0805">Transcription regulation</keyword>
<evidence type="ECO:0000313" key="5">
    <source>
        <dbReference type="EMBL" id="TYP98147.1"/>
    </source>
</evidence>